<protein>
    <submittedName>
        <fullName evidence="2">Sulfurtransferase TusA family protein</fullName>
    </submittedName>
</protein>
<evidence type="ECO:0000313" key="3">
    <source>
        <dbReference type="Proteomes" id="UP001597283"/>
    </source>
</evidence>
<dbReference type="InterPro" id="IPR036868">
    <property type="entry name" value="TusA-like_sf"/>
</dbReference>
<evidence type="ECO:0000259" key="1">
    <source>
        <dbReference type="Pfam" id="PF01206"/>
    </source>
</evidence>
<dbReference type="RefSeq" id="WP_380938398.1">
    <property type="nucleotide sequence ID" value="NZ_JBHUFC010000001.1"/>
</dbReference>
<name>A0ABW4NAD2_9SPHN</name>
<dbReference type="Gene3D" id="3.30.110.40">
    <property type="entry name" value="TusA-like domain"/>
    <property type="match status" value="1"/>
</dbReference>
<dbReference type="EMBL" id="JBHUFC010000001">
    <property type="protein sequence ID" value="MFD1786444.1"/>
    <property type="molecule type" value="Genomic_DNA"/>
</dbReference>
<proteinExistence type="predicted"/>
<dbReference type="InterPro" id="IPR001455">
    <property type="entry name" value="TusA-like"/>
</dbReference>
<dbReference type="Pfam" id="PF01206">
    <property type="entry name" value="TusA"/>
    <property type="match status" value="1"/>
</dbReference>
<gene>
    <name evidence="2" type="ORF">ACFSC3_02545</name>
</gene>
<keyword evidence="3" id="KW-1185">Reference proteome</keyword>
<dbReference type="SUPFAM" id="SSF64307">
    <property type="entry name" value="SirA-like"/>
    <property type="match status" value="1"/>
</dbReference>
<reference evidence="3" key="1">
    <citation type="journal article" date="2019" name="Int. J. Syst. Evol. Microbiol.">
        <title>The Global Catalogue of Microorganisms (GCM) 10K type strain sequencing project: providing services to taxonomists for standard genome sequencing and annotation.</title>
        <authorList>
            <consortium name="The Broad Institute Genomics Platform"/>
            <consortium name="The Broad Institute Genome Sequencing Center for Infectious Disease"/>
            <person name="Wu L."/>
            <person name="Ma J."/>
        </authorList>
    </citation>
    <scope>NUCLEOTIDE SEQUENCE [LARGE SCALE GENOMIC DNA]</scope>
    <source>
        <strain evidence="3">Q85</strain>
    </source>
</reference>
<dbReference type="Proteomes" id="UP001597283">
    <property type="component" value="Unassembled WGS sequence"/>
</dbReference>
<accession>A0ABW4NAD2</accession>
<sequence>MRIDARGMRCPWPALRLAKALRNADDAVEVLADDPIAPRELENVAIAAGWTFETIAPEHFRVARDPKVNGLFTRTP</sequence>
<feature type="domain" description="UPF0033" evidence="1">
    <location>
        <begin position="2"/>
        <end position="61"/>
    </location>
</feature>
<comment type="caution">
    <text evidence="2">The sequence shown here is derived from an EMBL/GenBank/DDBJ whole genome shotgun (WGS) entry which is preliminary data.</text>
</comment>
<dbReference type="CDD" id="cd00291">
    <property type="entry name" value="SirA_YedF_YeeD"/>
    <property type="match status" value="1"/>
</dbReference>
<evidence type="ECO:0000313" key="2">
    <source>
        <dbReference type="EMBL" id="MFD1786444.1"/>
    </source>
</evidence>
<organism evidence="2 3">
    <name type="scientific">Sphingomonas floccifaciens</name>
    <dbReference type="NCBI Taxonomy" id="1844115"/>
    <lineage>
        <taxon>Bacteria</taxon>
        <taxon>Pseudomonadati</taxon>
        <taxon>Pseudomonadota</taxon>
        <taxon>Alphaproteobacteria</taxon>
        <taxon>Sphingomonadales</taxon>
        <taxon>Sphingomonadaceae</taxon>
        <taxon>Sphingomonas</taxon>
    </lineage>
</organism>